<proteinExistence type="predicted"/>
<name>A0A1M5BF66_STRHI</name>
<feature type="region of interest" description="Disordered" evidence="1">
    <location>
        <begin position="220"/>
        <end position="239"/>
    </location>
</feature>
<dbReference type="OrthoDB" id="3663113at2"/>
<keyword evidence="2" id="KW-0472">Membrane</keyword>
<reference evidence="3 4" key="1">
    <citation type="submission" date="2016-11" db="EMBL/GenBank/DDBJ databases">
        <authorList>
            <person name="Jaros S."/>
            <person name="Januszkiewicz K."/>
            <person name="Wedrychowicz H."/>
        </authorList>
    </citation>
    <scope>NUCLEOTIDE SEQUENCE [LARGE SCALE GENOMIC DNA]</scope>
    <source>
        <strain evidence="3 4">DSM 44523</strain>
    </source>
</reference>
<evidence type="ECO:0000256" key="1">
    <source>
        <dbReference type="SAM" id="MobiDB-lite"/>
    </source>
</evidence>
<evidence type="ECO:0000256" key="2">
    <source>
        <dbReference type="SAM" id="Phobius"/>
    </source>
</evidence>
<evidence type="ECO:0000313" key="3">
    <source>
        <dbReference type="EMBL" id="SHF41139.1"/>
    </source>
</evidence>
<dbReference type="Proteomes" id="UP000184501">
    <property type="component" value="Unassembled WGS sequence"/>
</dbReference>
<protein>
    <submittedName>
        <fullName evidence="3">Uncharacterized protein</fullName>
    </submittedName>
</protein>
<dbReference type="AlphaFoldDB" id="A0A1M5BF66"/>
<keyword evidence="2" id="KW-1133">Transmembrane helix</keyword>
<feature type="transmembrane region" description="Helical" evidence="2">
    <location>
        <begin position="245"/>
        <end position="266"/>
    </location>
</feature>
<keyword evidence="2" id="KW-0812">Transmembrane</keyword>
<accession>A0A1M5BF66</accession>
<keyword evidence="4" id="KW-1185">Reference proteome</keyword>
<sequence length="431" mass="44435">MRLVRLGAETSDVGADLRATLAACGPGSGVLGGVALLGVTPPDCPRPLDAVLVLPRGVLVVCGADLPNPALRLEAPLQGSWRVDGWELVRPDGAVNPASEALTAAAAVSQRLQKLRAEPLPVSTIVAVGPYVERVVQPSADLHRGVRVLYPSASALLAAARELSTADRPCGVDQVQRLLTALGMPFDELGVAALTGEGFADAVSPDLATSSTVLIPRVLDTADAPPPSTTPATPAKAGQRRIPRWLPIASIALAGLLLVALVVTVATGDDEPAPRATPTTSAPASTVDGVRFARRATAADADCAARSFGDVQVWLTQNRCSGLRRALFEVDGPGGRAAVSVAVLTFPQAATAEQFRGVAGAPGTGGVSDLVREGRGWDGGPKSFSGAALATARDGERVRLAQAVWLDERSRPDDARLRALAERALRVPLPD</sequence>
<organism evidence="3 4">
    <name type="scientific">Streptoalloteichus hindustanus</name>
    <dbReference type="NCBI Taxonomy" id="2017"/>
    <lineage>
        <taxon>Bacteria</taxon>
        <taxon>Bacillati</taxon>
        <taxon>Actinomycetota</taxon>
        <taxon>Actinomycetes</taxon>
        <taxon>Pseudonocardiales</taxon>
        <taxon>Pseudonocardiaceae</taxon>
        <taxon>Streptoalloteichus</taxon>
    </lineage>
</organism>
<gene>
    <name evidence="3" type="ORF">SAMN05444320_103543</name>
</gene>
<evidence type="ECO:0000313" key="4">
    <source>
        <dbReference type="Proteomes" id="UP000184501"/>
    </source>
</evidence>
<dbReference type="EMBL" id="FQVN01000003">
    <property type="protein sequence ID" value="SHF41139.1"/>
    <property type="molecule type" value="Genomic_DNA"/>
</dbReference>
<dbReference type="RefSeq" id="WP_073482109.1">
    <property type="nucleotide sequence ID" value="NZ_FQVN01000003.1"/>
</dbReference>